<feature type="domain" description="Glycosyltransferase 2-like" evidence="2">
    <location>
        <begin position="1"/>
        <end position="159"/>
    </location>
</feature>
<gene>
    <name evidence="4" type="ORF">EU981_04460</name>
</gene>
<dbReference type="Proteomes" id="UP000736856">
    <property type="component" value="Unassembled WGS sequence"/>
</dbReference>
<dbReference type="InterPro" id="IPR001173">
    <property type="entry name" value="Glyco_trans_2-like"/>
</dbReference>
<accession>A0A937AQY9</accession>
<proteinExistence type="predicted"/>
<dbReference type="GO" id="GO:0016740">
    <property type="term" value="F:transferase activity"/>
    <property type="evidence" value="ECO:0007669"/>
    <property type="project" value="UniProtKB-KW"/>
</dbReference>
<dbReference type="PANTHER" id="PTHR43685:SF2">
    <property type="entry name" value="GLYCOSYLTRANSFERASE 2-LIKE DOMAIN-CONTAINING PROTEIN"/>
    <property type="match status" value="1"/>
</dbReference>
<sequence>MPVYKVRVDWLKEAINSVRDQLYPYWELCIAEDCSNDIHITSLLKKYAAIDPRIKVVFHKKRTHISAASNSAAAMATGEWIALLDHDDLLDSTALWHAANTINSNPTAEIIYSDEDKIDESGTHRHGPYFKYDFNIDLFYSHNMITHLGIYKSKTFRKIGGFREGFEGSQDYDLVLRFLDEITPSQIIHIPRILYHWRAHQNSTAQTIDNKSYAITATLRAINEHFQRQGIKATSKYDINKQHTCYHLPDPLPLVSIIIPTCNQHLFLRQCLKSIYNKTAYSNFEVIVVDNNSDDAKSLAYLETIKIKYPNLRLTRDKTAPFNYSRINNNAILHAKGEYFCFLNDDTRVINKEWLHEMMGMAIQPKIGAVGARLWYKNDTLQHAGVIMGIGNIAGHKNLHRRINGHHNNHQFFAIHVQHAVSAVTGACMVISKECFLKVGGFDDENTPVGFSDTDLCLRILESGYRNVWTPYANLYHYESQTRGPETATKEKWATFEQATQYIRRRWKDIIEKDPNYNPNLTLDNHSHELARPPRLSWISSSECYTKQNYKE</sequence>
<dbReference type="InterPro" id="IPR029044">
    <property type="entry name" value="Nucleotide-diphossugar_trans"/>
</dbReference>
<dbReference type="EMBL" id="SEOL01000009">
    <property type="protein sequence ID" value="MBL0849306.1"/>
    <property type="molecule type" value="Genomic_DNA"/>
</dbReference>
<dbReference type="Pfam" id="PF02709">
    <property type="entry name" value="Glyco_transf_7C"/>
    <property type="match status" value="1"/>
</dbReference>
<dbReference type="Gene3D" id="3.90.550.10">
    <property type="entry name" value="Spore Coat Polysaccharide Biosynthesis Protein SpsA, Chain A"/>
    <property type="match status" value="2"/>
</dbReference>
<dbReference type="CDD" id="cd04186">
    <property type="entry name" value="GT_2_like_c"/>
    <property type="match status" value="1"/>
</dbReference>
<dbReference type="InterPro" id="IPR050834">
    <property type="entry name" value="Glycosyltransf_2"/>
</dbReference>
<dbReference type="InterPro" id="IPR027791">
    <property type="entry name" value="Galactosyl_T_C"/>
</dbReference>
<evidence type="ECO:0000259" key="2">
    <source>
        <dbReference type="Pfam" id="PF00535"/>
    </source>
</evidence>
<feature type="domain" description="Glycosyltransferase 2-like" evidence="2">
    <location>
        <begin position="256"/>
        <end position="388"/>
    </location>
</feature>
<feature type="domain" description="Galactosyltransferase C-terminal" evidence="3">
    <location>
        <begin position="414"/>
        <end position="467"/>
    </location>
</feature>
<evidence type="ECO:0000313" key="5">
    <source>
        <dbReference type="Proteomes" id="UP000736856"/>
    </source>
</evidence>
<name>A0A937AQY9_9HYPH</name>
<comment type="caution">
    <text evidence="4">The sequence shown here is derived from an EMBL/GenBank/DDBJ whole genome shotgun (WGS) entry which is preliminary data.</text>
</comment>
<evidence type="ECO:0000313" key="4">
    <source>
        <dbReference type="EMBL" id="MBL0849306.1"/>
    </source>
</evidence>
<reference evidence="4" key="1">
    <citation type="submission" date="2019-02" db="EMBL/GenBank/DDBJ databases">
        <title>A novel Candidatus Liberibacter species associated with the New Zealand native fuchsia psyllid, Ctenarytaina fuchsiae.</title>
        <authorList>
            <person name="Thompson S.M."/>
            <person name="Jorgensen N."/>
            <person name="David C."/>
            <person name="Bulman S.R."/>
            <person name="Smith G.R."/>
        </authorList>
    </citation>
    <scope>NUCLEOTIDE SEQUENCE</scope>
    <source>
        <strain evidence="4">Oxford</strain>
    </source>
</reference>
<dbReference type="CDD" id="cd04184">
    <property type="entry name" value="GT2_RfbC_Mx_like"/>
    <property type="match status" value="1"/>
</dbReference>
<keyword evidence="1" id="KW-0808">Transferase</keyword>
<dbReference type="Pfam" id="PF00535">
    <property type="entry name" value="Glycos_transf_2"/>
    <property type="match status" value="2"/>
</dbReference>
<evidence type="ECO:0000259" key="3">
    <source>
        <dbReference type="Pfam" id="PF02709"/>
    </source>
</evidence>
<evidence type="ECO:0000256" key="1">
    <source>
        <dbReference type="ARBA" id="ARBA00022679"/>
    </source>
</evidence>
<dbReference type="AlphaFoldDB" id="A0A937AQY9"/>
<dbReference type="PANTHER" id="PTHR43685">
    <property type="entry name" value="GLYCOSYLTRANSFERASE"/>
    <property type="match status" value="1"/>
</dbReference>
<organism evidence="4 5">
    <name type="scientific">Candidatus Liberibacter ctenarytainae</name>
    <dbReference type="NCBI Taxonomy" id="2020335"/>
    <lineage>
        <taxon>Bacteria</taxon>
        <taxon>Pseudomonadati</taxon>
        <taxon>Pseudomonadota</taxon>
        <taxon>Alphaproteobacteria</taxon>
        <taxon>Hyphomicrobiales</taxon>
        <taxon>Rhizobiaceae</taxon>
        <taxon>Liberibacter</taxon>
    </lineage>
</organism>
<protein>
    <submittedName>
        <fullName evidence="4">Glycosyltransferase family 2 protein</fullName>
    </submittedName>
</protein>
<dbReference type="SUPFAM" id="SSF53448">
    <property type="entry name" value="Nucleotide-diphospho-sugar transferases"/>
    <property type="match status" value="2"/>
</dbReference>